<gene>
    <name evidence="3" type="ORF">PV04_09760</name>
</gene>
<keyword evidence="4" id="KW-1185">Reference proteome</keyword>
<dbReference type="HOGENOM" id="CLU_634581_0_0_1"/>
<organism evidence="3 4">
    <name type="scientific">Phialophora macrospora</name>
    <dbReference type="NCBI Taxonomy" id="1851006"/>
    <lineage>
        <taxon>Eukaryota</taxon>
        <taxon>Fungi</taxon>
        <taxon>Dikarya</taxon>
        <taxon>Ascomycota</taxon>
        <taxon>Pezizomycotina</taxon>
        <taxon>Eurotiomycetes</taxon>
        <taxon>Chaetothyriomycetidae</taxon>
        <taxon>Chaetothyriales</taxon>
        <taxon>Herpotrichiellaceae</taxon>
        <taxon>Phialophora</taxon>
    </lineage>
</organism>
<dbReference type="AlphaFoldDB" id="A0A0D2F4Q3"/>
<proteinExistence type="predicted"/>
<keyword evidence="2" id="KW-0812">Transmembrane</keyword>
<evidence type="ECO:0000256" key="1">
    <source>
        <dbReference type="SAM" id="MobiDB-lite"/>
    </source>
</evidence>
<protein>
    <submittedName>
        <fullName evidence="3">Uncharacterized protein</fullName>
    </submittedName>
</protein>
<keyword evidence="2" id="KW-0472">Membrane</keyword>
<name>A0A0D2F4Q3_9EURO</name>
<dbReference type="Proteomes" id="UP000054266">
    <property type="component" value="Unassembled WGS sequence"/>
</dbReference>
<dbReference type="EMBL" id="KN846962">
    <property type="protein sequence ID" value="KIW62868.1"/>
    <property type="molecule type" value="Genomic_DNA"/>
</dbReference>
<feature type="compositionally biased region" description="Polar residues" evidence="1">
    <location>
        <begin position="19"/>
        <end position="38"/>
    </location>
</feature>
<feature type="region of interest" description="Disordered" evidence="1">
    <location>
        <begin position="1"/>
        <end position="187"/>
    </location>
</feature>
<sequence length="432" mass="47390">MTMASSRRPIPKIRPYNLGAQNQTSDAGQVSSSSSNRTGRPRPAPSSRPSLWNDNLSIQDDRPRLAAPLTDAGSSADWGMGKDPTDASYAAITAEEQQATPTSPPTDNPTYGASVATGAGSAQDPDHPLPQPRAESRHTRSTSAGPLPPHSSSPKARRPQGVPVRPKMPPHAPHAATEEAQSTKTRRQGRWTDNLYIAIALCVLFYGVLVSWPFSRFGSPGLHSTLNGAESELSVRTNPYQQSLRTASNSLASWEALKDQRTRVDGLASRATGFQSQQRHVIGHYRRLYSRTLKRARGAGDCQPLIDALRVVSNDTKLLISQHASINSSLKAIIDDFREDSNTAYRVHAAWDDDMRAAYSSIRDVKQAFLWEPYSASDQLILGIIEQLTGECSPLGSNFFRAWSTEQKDNKQVIDGVLPRLDENTRLLLSWE</sequence>
<accession>A0A0D2F4Q3</accession>
<evidence type="ECO:0000313" key="3">
    <source>
        <dbReference type="EMBL" id="KIW62868.1"/>
    </source>
</evidence>
<evidence type="ECO:0000256" key="2">
    <source>
        <dbReference type="SAM" id="Phobius"/>
    </source>
</evidence>
<evidence type="ECO:0000313" key="4">
    <source>
        <dbReference type="Proteomes" id="UP000054266"/>
    </source>
</evidence>
<keyword evidence="2" id="KW-1133">Transmembrane helix</keyword>
<reference evidence="3 4" key="1">
    <citation type="submission" date="2015-01" db="EMBL/GenBank/DDBJ databases">
        <title>The Genome Sequence of Capronia semiimmersa CBS27337.</title>
        <authorList>
            <consortium name="The Broad Institute Genomics Platform"/>
            <person name="Cuomo C."/>
            <person name="de Hoog S."/>
            <person name="Gorbushina A."/>
            <person name="Stielow B."/>
            <person name="Teixiera M."/>
            <person name="Abouelleil A."/>
            <person name="Chapman S.B."/>
            <person name="Priest M."/>
            <person name="Young S.K."/>
            <person name="Wortman J."/>
            <person name="Nusbaum C."/>
            <person name="Birren B."/>
        </authorList>
    </citation>
    <scope>NUCLEOTIDE SEQUENCE [LARGE SCALE GENOMIC DNA]</scope>
    <source>
        <strain evidence="3 4">CBS 27337</strain>
    </source>
</reference>
<feature type="transmembrane region" description="Helical" evidence="2">
    <location>
        <begin position="194"/>
        <end position="214"/>
    </location>
</feature>